<evidence type="ECO:0000256" key="1">
    <source>
        <dbReference type="SAM" id="MobiDB-lite"/>
    </source>
</evidence>
<dbReference type="EMBL" id="LGVV01000045">
    <property type="protein sequence ID" value="KNX40623.1"/>
    <property type="molecule type" value="Genomic_DNA"/>
</dbReference>
<feature type="compositionally biased region" description="Basic and acidic residues" evidence="1">
    <location>
        <begin position="280"/>
        <end position="300"/>
    </location>
</feature>
<name>A0A0L6CSY5_9RHOB</name>
<evidence type="ECO:0000313" key="2">
    <source>
        <dbReference type="EMBL" id="KNX40623.1"/>
    </source>
</evidence>
<dbReference type="AlphaFoldDB" id="A0A0L6CSY5"/>
<sequence length="300" mass="34381">MSLGHQLRADDDVGGPLGDLHDLLLERAGRAEQVRRQHRDPRLREKRGRLLRQPLHPGADSGQPVLRAAGRASTRHRRALTALMADQPLLETVLDHPRIAMLTSDLMPAGPADRGRRIAAPVEKQQRLLPRRHPRIDRGLQCRRHPAVRRQRFGPHVDRRQFRHHRRPVTRLEIQPLVFPGLGIGPALKARRGRGQHHPRIAERRPQHGHVARIIKHAILLLVGTVMLLIHHDQAKVLKRQEQRRARAHHHLRRPLPDHLPRPPPLGHGDAGMPLGGARPEPRLDPCEKLRRQRDLRQKD</sequence>
<evidence type="ECO:0000313" key="3">
    <source>
        <dbReference type="Proteomes" id="UP000037046"/>
    </source>
</evidence>
<feature type="region of interest" description="Disordered" evidence="1">
    <location>
        <begin position="31"/>
        <end position="73"/>
    </location>
</feature>
<feature type="region of interest" description="Disordered" evidence="1">
    <location>
        <begin position="240"/>
        <end position="300"/>
    </location>
</feature>
<comment type="caution">
    <text evidence="2">The sequence shown here is derived from an EMBL/GenBank/DDBJ whole genome shotgun (WGS) entry which is preliminary data.</text>
</comment>
<accession>A0A0L6CSY5</accession>
<reference evidence="3" key="1">
    <citation type="submission" date="2015-07" db="EMBL/GenBank/DDBJ databases">
        <title>Draft Genome Sequence of Roseovarius tolerans EL-164, a producer of N-Acylated Alanine Methyl Esters (NAMEs).</title>
        <authorList>
            <person name="Voget S."/>
            <person name="Bruns H."/>
            <person name="Wagner-Doebler I."/>
            <person name="Schulz S."/>
            <person name="Daniel R."/>
        </authorList>
    </citation>
    <scope>NUCLEOTIDE SEQUENCE [LARGE SCALE GENOMIC DNA]</scope>
    <source>
        <strain evidence="3">EL-164</strain>
    </source>
</reference>
<keyword evidence="3" id="KW-1185">Reference proteome</keyword>
<organism evidence="2 3">
    <name type="scientific">Roseovarius tolerans</name>
    <dbReference type="NCBI Taxonomy" id="74031"/>
    <lineage>
        <taxon>Bacteria</taxon>
        <taxon>Pseudomonadati</taxon>
        <taxon>Pseudomonadota</taxon>
        <taxon>Alphaproteobacteria</taxon>
        <taxon>Rhodobacterales</taxon>
        <taxon>Roseobacteraceae</taxon>
        <taxon>Roseovarius</taxon>
    </lineage>
</organism>
<feature type="compositionally biased region" description="Basic and acidic residues" evidence="1">
    <location>
        <begin position="31"/>
        <end position="43"/>
    </location>
</feature>
<proteinExistence type="predicted"/>
<protein>
    <submittedName>
        <fullName evidence="2">Uncharacterized protein</fullName>
    </submittedName>
</protein>
<gene>
    <name evidence="2" type="ORF">ROTO_28080</name>
</gene>
<dbReference type="Proteomes" id="UP000037046">
    <property type="component" value="Unassembled WGS sequence"/>
</dbReference>